<gene>
    <name evidence="7" type="ORF">CAUJ_LOCUS15336</name>
</gene>
<organism evidence="7 8">
    <name type="scientific">Caenorhabditis auriculariae</name>
    <dbReference type="NCBI Taxonomy" id="2777116"/>
    <lineage>
        <taxon>Eukaryota</taxon>
        <taxon>Metazoa</taxon>
        <taxon>Ecdysozoa</taxon>
        <taxon>Nematoda</taxon>
        <taxon>Chromadorea</taxon>
        <taxon>Rhabditida</taxon>
        <taxon>Rhabditina</taxon>
        <taxon>Rhabditomorpha</taxon>
        <taxon>Rhabditoidea</taxon>
        <taxon>Rhabditidae</taxon>
        <taxon>Peloderinae</taxon>
        <taxon>Caenorhabditis</taxon>
    </lineage>
</organism>
<feature type="transmembrane region" description="Helical" evidence="6">
    <location>
        <begin position="40"/>
        <end position="58"/>
    </location>
</feature>
<dbReference type="OrthoDB" id="5854077at2759"/>
<comment type="caution">
    <text evidence="7">The sequence shown here is derived from an EMBL/GenBank/DDBJ whole genome shotgun (WGS) entry which is preliminary data.</text>
</comment>
<feature type="transmembrane region" description="Helical" evidence="6">
    <location>
        <begin position="70"/>
        <end position="91"/>
    </location>
</feature>
<dbReference type="EMBL" id="CAJGYM010000175">
    <property type="protein sequence ID" value="CAD6199433.1"/>
    <property type="molecule type" value="Genomic_DNA"/>
</dbReference>
<dbReference type="PANTHER" id="PTHR23128">
    <property type="entry name" value="SERPENTINE RECEPTOR, CLASS E (EPSILON)-RELATED"/>
    <property type="match status" value="1"/>
</dbReference>
<keyword evidence="8" id="KW-1185">Reference proteome</keyword>
<dbReference type="AlphaFoldDB" id="A0A8S1HVL5"/>
<keyword evidence="4 6" id="KW-1133">Transmembrane helix</keyword>
<feature type="transmembrane region" description="Helical" evidence="6">
    <location>
        <begin position="166"/>
        <end position="187"/>
    </location>
</feature>
<feature type="transmembrane region" description="Helical" evidence="6">
    <location>
        <begin position="249"/>
        <end position="272"/>
    </location>
</feature>
<keyword evidence="3 6" id="KW-0812">Transmembrane</keyword>
<name>A0A8S1HVL5_9PELO</name>
<evidence type="ECO:0000256" key="2">
    <source>
        <dbReference type="ARBA" id="ARBA00006803"/>
    </source>
</evidence>
<evidence type="ECO:0000256" key="3">
    <source>
        <dbReference type="ARBA" id="ARBA00022692"/>
    </source>
</evidence>
<dbReference type="Pfam" id="PF03125">
    <property type="entry name" value="Sre"/>
    <property type="match status" value="1"/>
</dbReference>
<dbReference type="GO" id="GO:0016020">
    <property type="term" value="C:membrane"/>
    <property type="evidence" value="ECO:0007669"/>
    <property type="project" value="UniProtKB-SubCell"/>
</dbReference>
<evidence type="ECO:0000313" key="7">
    <source>
        <dbReference type="EMBL" id="CAD6199433.1"/>
    </source>
</evidence>
<comment type="similarity">
    <text evidence="2">Belongs to the nematode receptor-like protein sre family.</text>
</comment>
<accession>A0A8S1HVL5</accession>
<reference evidence="7" key="1">
    <citation type="submission" date="2020-10" db="EMBL/GenBank/DDBJ databases">
        <authorList>
            <person name="Kikuchi T."/>
        </authorList>
    </citation>
    <scope>NUCLEOTIDE SEQUENCE</scope>
    <source>
        <strain evidence="7">NKZ352</strain>
    </source>
</reference>
<evidence type="ECO:0000313" key="8">
    <source>
        <dbReference type="Proteomes" id="UP000835052"/>
    </source>
</evidence>
<dbReference type="InterPro" id="IPR004151">
    <property type="entry name" value="7TM_GPCR_serpentine_rcpt_Sre"/>
</dbReference>
<evidence type="ECO:0000256" key="5">
    <source>
        <dbReference type="ARBA" id="ARBA00023136"/>
    </source>
</evidence>
<protein>
    <submittedName>
        <fullName evidence="7">Uncharacterized protein</fullName>
    </submittedName>
</protein>
<dbReference type="GO" id="GO:0007606">
    <property type="term" value="P:sensory perception of chemical stimulus"/>
    <property type="evidence" value="ECO:0007669"/>
    <property type="project" value="InterPro"/>
</dbReference>
<evidence type="ECO:0000256" key="1">
    <source>
        <dbReference type="ARBA" id="ARBA00004141"/>
    </source>
</evidence>
<keyword evidence="5 6" id="KW-0472">Membrane</keyword>
<evidence type="ECO:0000256" key="6">
    <source>
        <dbReference type="SAM" id="Phobius"/>
    </source>
</evidence>
<evidence type="ECO:0000256" key="4">
    <source>
        <dbReference type="ARBA" id="ARBA00022989"/>
    </source>
</evidence>
<sequence>MLHRESLYFHLPDYGQLWLPLFLFKQGEDASYTIFRSFEVIFLVISFLLTISSGIVAVKYNYWHRNMITIYASFLFQWFELFFSHLLITPYQEGWIPLSNLKMVSTTPENVPIYLFDDILYMPLLVGGFLRFRYFVLTSWVMPAMVVERGIATYFVSDYERNTRPYISIIAVIISQIVSTVLVILMANTVITYTVAVSIYFGFGLFGLTLFVYLVFRNHHLLNRLNNSKSYMSLYTLSLKYQIVENIRVLIAIKVIIFAVGFAMFGLSGAFFSSPDSAVCRVQLHFSFIWPSISIFIETSFLNNEEVVQVEIFRIVFCHPVVMLTICIWLTPKWRRIFSKVLPKPVQRCLCHNRLDVTTPPRLTNLQTTDMYFKNLEKMW</sequence>
<feature type="transmembrane region" description="Helical" evidence="6">
    <location>
        <begin position="312"/>
        <end position="330"/>
    </location>
</feature>
<dbReference type="PANTHER" id="PTHR23128:SF139">
    <property type="entry name" value="SERPENTINE RECEPTOR CLASS EPSILON-1-RELATED"/>
    <property type="match status" value="1"/>
</dbReference>
<feature type="transmembrane region" description="Helical" evidence="6">
    <location>
        <begin position="193"/>
        <end position="216"/>
    </location>
</feature>
<proteinExistence type="inferred from homology"/>
<dbReference type="Proteomes" id="UP000835052">
    <property type="component" value="Unassembled WGS sequence"/>
</dbReference>
<comment type="subcellular location">
    <subcellularLocation>
        <location evidence="1">Membrane</location>
        <topology evidence="1">Multi-pass membrane protein</topology>
    </subcellularLocation>
</comment>